<dbReference type="PANTHER" id="PTHR45615:SF40">
    <property type="entry name" value="MYOSIN HEAVY CHAIN, NON-MUSCLE"/>
    <property type="match status" value="1"/>
</dbReference>
<feature type="compositionally biased region" description="Low complexity" evidence="2">
    <location>
        <begin position="278"/>
        <end position="289"/>
    </location>
</feature>
<dbReference type="EMBL" id="BLLF01001246">
    <property type="protein sequence ID" value="GFH18092.1"/>
    <property type="molecule type" value="Genomic_DNA"/>
</dbReference>
<sequence>FDETSSSKVSDRKGTTHKPEKYGQRGRAQQLPAMQEEGSMDEQFTPAPAASKSQKPEVNFGKRAAASKPAPRPTWHDDEDVSSVDSELEDDPPPRPPPKPEPKQKKGLLGLMQAPEEEEEPARQKRPPATAPVARQPEPDLADMKSALFGKTAVAAMAASKAGQPTSPEKARSVGSGSRGPAAAKPASSKRAALGASSKAPTSLPEPEGRGALPTKPAGSKGTSNTAVNGFDDDDTSALSTTPQPASVRPPKLEPGSDTLSRKPSHAAAKPPMPTTSRRGAFGREAAAGSEDEASIVSASTANQASGQRSQLAAAAAPGASSGGELQQVMSENSQLKAQLQQSLQTEVVLRQQLDQAEVTIRNLNKRIAEVDVDPAELYQQMQELEVKHKTAMAKALADREAALQQLEAKAQAQLADANRMLDQSMVAAVKNQQERKALQEEVERLKQQLASQPARQDDDLVEELQEQVAALQKESEVAQQAAAQLLEDVHGLLDEAGVAVPALEGMDALASLNPSVMALCKAFQVKAVDVEDLQQRVLQLADTDDTSKVSELETQLAHVTQLNSKMQEALQQSQQECSELQQQVARIPTDIPELALDSRPAPEADQAQLVVAMARRDELSCGHGRRCRGAGPTSRPGSRLAVRRGLKELSDDDDSPVSSLAARKADKERAALQLELSAVRGQCDKLEAVCADQKTRAAAERAGLERQLAECYGWHLGPAWQAWVWMLLLPPQPPWSGAIHFCARTHIATPHAPTRHVLHVGSGVGTQGPPSVRWLCDTAGWLVTYSLTQAWCRHAHPGLQAPVEAPGSGQMLAELQDQASDHTLTGLSCSRPAVSTSTATLLRQALDLRALRLYGS</sequence>
<organism evidence="3 4">
    <name type="scientific">Haematococcus lacustris</name>
    <name type="common">Green alga</name>
    <name type="synonym">Haematococcus pluvialis</name>
    <dbReference type="NCBI Taxonomy" id="44745"/>
    <lineage>
        <taxon>Eukaryota</taxon>
        <taxon>Viridiplantae</taxon>
        <taxon>Chlorophyta</taxon>
        <taxon>core chlorophytes</taxon>
        <taxon>Chlorophyceae</taxon>
        <taxon>CS clade</taxon>
        <taxon>Chlamydomonadales</taxon>
        <taxon>Haematococcaceae</taxon>
        <taxon>Haematococcus</taxon>
    </lineage>
</organism>
<dbReference type="GO" id="GO:0051015">
    <property type="term" value="F:actin filament binding"/>
    <property type="evidence" value="ECO:0007669"/>
    <property type="project" value="TreeGrafter"/>
</dbReference>
<feature type="coiled-coil region" evidence="1">
    <location>
        <begin position="663"/>
        <end position="690"/>
    </location>
</feature>
<dbReference type="AlphaFoldDB" id="A0A699ZQA9"/>
<evidence type="ECO:0000313" key="4">
    <source>
        <dbReference type="Proteomes" id="UP000485058"/>
    </source>
</evidence>
<evidence type="ECO:0000313" key="3">
    <source>
        <dbReference type="EMBL" id="GFH18092.1"/>
    </source>
</evidence>
<feature type="region of interest" description="Disordered" evidence="2">
    <location>
        <begin position="1"/>
        <end position="329"/>
    </location>
</feature>
<comment type="caution">
    <text evidence="3">The sequence shown here is derived from an EMBL/GenBank/DDBJ whole genome shotgun (WGS) entry which is preliminary data.</text>
</comment>
<dbReference type="CDD" id="cd06503">
    <property type="entry name" value="ATP-synt_Fo_b"/>
    <property type="match status" value="1"/>
</dbReference>
<dbReference type="GO" id="GO:0032982">
    <property type="term" value="C:myosin filament"/>
    <property type="evidence" value="ECO:0007669"/>
    <property type="project" value="TreeGrafter"/>
</dbReference>
<dbReference type="PANTHER" id="PTHR45615">
    <property type="entry name" value="MYOSIN HEAVY CHAIN, NON-MUSCLE"/>
    <property type="match status" value="1"/>
</dbReference>
<feature type="non-terminal residue" evidence="3">
    <location>
        <position position="857"/>
    </location>
</feature>
<dbReference type="GO" id="GO:0000146">
    <property type="term" value="F:microfilament motor activity"/>
    <property type="evidence" value="ECO:0007669"/>
    <property type="project" value="TreeGrafter"/>
</dbReference>
<dbReference type="GO" id="GO:0016460">
    <property type="term" value="C:myosin II complex"/>
    <property type="evidence" value="ECO:0007669"/>
    <property type="project" value="TreeGrafter"/>
</dbReference>
<name>A0A699ZQA9_HAELA</name>
<feature type="region of interest" description="Disordered" evidence="2">
    <location>
        <begin position="623"/>
        <end position="642"/>
    </location>
</feature>
<feature type="compositionally biased region" description="Low complexity" evidence="2">
    <location>
        <begin position="153"/>
        <end position="162"/>
    </location>
</feature>
<feature type="compositionally biased region" description="Low complexity" evidence="2">
    <location>
        <begin position="179"/>
        <end position="193"/>
    </location>
</feature>
<dbReference type="Proteomes" id="UP000485058">
    <property type="component" value="Unassembled WGS sequence"/>
</dbReference>
<feature type="compositionally biased region" description="Basic and acidic residues" evidence="2">
    <location>
        <begin position="9"/>
        <end position="23"/>
    </location>
</feature>
<proteinExistence type="predicted"/>
<gene>
    <name evidence="3" type="ORF">HaLaN_14835</name>
</gene>
<evidence type="ECO:0000256" key="1">
    <source>
        <dbReference type="SAM" id="Coils"/>
    </source>
</evidence>
<dbReference type="GO" id="GO:0005737">
    <property type="term" value="C:cytoplasm"/>
    <property type="evidence" value="ECO:0007669"/>
    <property type="project" value="TreeGrafter"/>
</dbReference>
<reference evidence="3 4" key="1">
    <citation type="submission" date="2020-02" db="EMBL/GenBank/DDBJ databases">
        <title>Draft genome sequence of Haematococcus lacustris strain NIES-144.</title>
        <authorList>
            <person name="Morimoto D."/>
            <person name="Nakagawa S."/>
            <person name="Yoshida T."/>
            <person name="Sawayama S."/>
        </authorList>
    </citation>
    <scope>NUCLEOTIDE SEQUENCE [LARGE SCALE GENOMIC DNA]</scope>
    <source>
        <strain evidence="3 4">NIES-144</strain>
    </source>
</reference>
<feature type="coiled-coil region" evidence="1">
    <location>
        <begin position="550"/>
        <end position="584"/>
    </location>
</feature>
<evidence type="ECO:0000256" key="2">
    <source>
        <dbReference type="SAM" id="MobiDB-lite"/>
    </source>
</evidence>
<keyword evidence="4" id="KW-1185">Reference proteome</keyword>
<accession>A0A699ZQA9</accession>
<feature type="non-terminal residue" evidence="3">
    <location>
        <position position="1"/>
    </location>
</feature>
<feature type="compositionally biased region" description="Acidic residues" evidence="2">
    <location>
        <begin position="77"/>
        <end position="91"/>
    </location>
</feature>
<protein>
    <submittedName>
        <fullName evidence="3">C2 NT-type domain-containing protein</fullName>
    </submittedName>
</protein>
<keyword evidence="1" id="KW-0175">Coiled coil</keyword>
<feature type="compositionally biased region" description="Low complexity" evidence="2">
    <location>
        <begin position="304"/>
        <end position="324"/>
    </location>
</feature>